<proteinExistence type="predicted"/>
<dbReference type="EMBL" id="HBUE01009360">
    <property type="protein sequence ID" value="CAG6447557.1"/>
    <property type="molecule type" value="Transcribed_RNA"/>
</dbReference>
<keyword evidence="1" id="KW-0732">Signal</keyword>
<name>A0A8D7ZZU3_CULPI</name>
<feature type="signal peptide" evidence="1">
    <location>
        <begin position="1"/>
        <end position="23"/>
    </location>
</feature>
<evidence type="ECO:0000256" key="1">
    <source>
        <dbReference type="SAM" id="SignalP"/>
    </source>
</evidence>
<evidence type="ECO:0000313" key="2">
    <source>
        <dbReference type="EMBL" id="CAG6447557.1"/>
    </source>
</evidence>
<protein>
    <submittedName>
        <fullName evidence="2">(northern house mosquito) hypothetical protein</fullName>
    </submittedName>
</protein>
<dbReference type="AlphaFoldDB" id="A0A8D7ZZU3"/>
<reference evidence="2" key="1">
    <citation type="submission" date="2021-05" db="EMBL/GenBank/DDBJ databases">
        <authorList>
            <person name="Alioto T."/>
            <person name="Alioto T."/>
            <person name="Gomez Garrido J."/>
        </authorList>
    </citation>
    <scope>NUCLEOTIDE SEQUENCE</scope>
</reference>
<accession>A0A8D7ZZU3</accession>
<sequence length="125" mass="14157">MANLPILLLLLVPLVLLLKKAKTLFVPRLALQRIRFNQIAMPMLWHHLFNRFRGDPLFIRGSQSCRRGRRSSSPIAHEIPVQIQADGPGQRGGNHSPQKRFAHHPRDSLVLLLSHSISLFDGCVC</sequence>
<organism evidence="2">
    <name type="scientific">Culex pipiens</name>
    <name type="common">House mosquito</name>
    <dbReference type="NCBI Taxonomy" id="7175"/>
    <lineage>
        <taxon>Eukaryota</taxon>
        <taxon>Metazoa</taxon>
        <taxon>Ecdysozoa</taxon>
        <taxon>Arthropoda</taxon>
        <taxon>Hexapoda</taxon>
        <taxon>Insecta</taxon>
        <taxon>Pterygota</taxon>
        <taxon>Neoptera</taxon>
        <taxon>Endopterygota</taxon>
        <taxon>Diptera</taxon>
        <taxon>Nematocera</taxon>
        <taxon>Culicoidea</taxon>
        <taxon>Culicidae</taxon>
        <taxon>Culicinae</taxon>
        <taxon>Culicini</taxon>
        <taxon>Culex</taxon>
        <taxon>Culex</taxon>
    </lineage>
</organism>
<feature type="chain" id="PRO_5034012774" evidence="1">
    <location>
        <begin position="24"/>
        <end position="125"/>
    </location>
</feature>